<evidence type="ECO:0000256" key="2">
    <source>
        <dbReference type="SAM" id="Phobius"/>
    </source>
</evidence>
<dbReference type="AlphaFoldDB" id="A0A2A2TAT9"/>
<dbReference type="InterPro" id="IPR000871">
    <property type="entry name" value="Beta-lactam_class-A"/>
</dbReference>
<evidence type="ECO:0000259" key="3">
    <source>
        <dbReference type="Pfam" id="PF13354"/>
    </source>
</evidence>
<keyword evidence="2" id="KW-1133">Transmembrane helix</keyword>
<protein>
    <recommendedName>
        <fullName evidence="3">Beta-lactamase class A catalytic domain-containing protein</fullName>
    </recommendedName>
</protein>
<keyword evidence="2" id="KW-0812">Transmembrane</keyword>
<keyword evidence="5" id="KW-1185">Reference proteome</keyword>
<organism evidence="4 5">
    <name type="scientific">Brunnivagina elsteri CCALA 953</name>
    <dbReference type="NCBI Taxonomy" id="987040"/>
    <lineage>
        <taxon>Bacteria</taxon>
        <taxon>Bacillati</taxon>
        <taxon>Cyanobacteriota</taxon>
        <taxon>Cyanophyceae</taxon>
        <taxon>Nostocales</taxon>
        <taxon>Calotrichaceae</taxon>
        <taxon>Brunnivagina</taxon>
    </lineage>
</organism>
<comment type="caution">
    <text evidence="4">The sequence shown here is derived from an EMBL/GenBank/DDBJ whole genome shotgun (WGS) entry which is preliminary data.</text>
</comment>
<feature type="domain" description="Beta-lactamase class A catalytic" evidence="3">
    <location>
        <begin position="282"/>
        <end position="433"/>
    </location>
</feature>
<accession>A0A2A2TAT9</accession>
<dbReference type="GO" id="GO:0008800">
    <property type="term" value="F:beta-lactamase activity"/>
    <property type="evidence" value="ECO:0007669"/>
    <property type="project" value="InterPro"/>
</dbReference>
<feature type="transmembrane region" description="Helical" evidence="2">
    <location>
        <begin position="58"/>
        <end position="84"/>
    </location>
</feature>
<dbReference type="SUPFAM" id="SSF56601">
    <property type="entry name" value="beta-lactamase/transpeptidase-like"/>
    <property type="match status" value="1"/>
</dbReference>
<dbReference type="Gene3D" id="3.40.710.10">
    <property type="entry name" value="DD-peptidase/beta-lactamase superfamily"/>
    <property type="match status" value="1"/>
</dbReference>
<dbReference type="PANTHER" id="PTHR35333">
    <property type="entry name" value="BETA-LACTAMASE"/>
    <property type="match status" value="1"/>
</dbReference>
<evidence type="ECO:0000313" key="5">
    <source>
        <dbReference type="Proteomes" id="UP000218238"/>
    </source>
</evidence>
<name>A0A2A2TAT9_9CYAN</name>
<evidence type="ECO:0000256" key="1">
    <source>
        <dbReference type="SAM" id="MobiDB-lite"/>
    </source>
</evidence>
<proteinExistence type="predicted"/>
<dbReference type="InterPro" id="IPR045155">
    <property type="entry name" value="Beta-lactam_cat"/>
</dbReference>
<dbReference type="PANTHER" id="PTHR35333:SF3">
    <property type="entry name" value="BETA-LACTAMASE-TYPE TRANSPEPTIDASE FOLD CONTAINING PROTEIN"/>
    <property type="match status" value="1"/>
</dbReference>
<dbReference type="GO" id="GO:0046677">
    <property type="term" value="P:response to antibiotic"/>
    <property type="evidence" value="ECO:0007669"/>
    <property type="project" value="InterPro"/>
</dbReference>
<dbReference type="Proteomes" id="UP000218238">
    <property type="component" value="Unassembled WGS sequence"/>
</dbReference>
<evidence type="ECO:0000313" key="4">
    <source>
        <dbReference type="EMBL" id="PAX49807.1"/>
    </source>
</evidence>
<keyword evidence="2" id="KW-0472">Membrane</keyword>
<gene>
    <name evidence="4" type="ORF">CK510_27650</name>
</gene>
<sequence length="464" mass="53271">MRLMKQISSPPDKLEKTHRKSGCDKQSLTPRVYRISEFIFLCQYFFSQLSSRELFRLIAFRIIPAISIPIICISVTSIMGIHIVGLSRTNNQNSSKDLKIINFQLNESSKNKSKLVNKSVINIINTSKKRIIDYYHVWNQRKNILKVNITYNVTKVPKLNTDDKKLDDIVSELVTLVKQKDLPKESLSITLIDINRHKIAGYRQNIPRYPASVVKLFWMVALQEQIKQGLTINNSKINADLKAMILKSDNDASSRIVDIITQTKSSSSQLESSKFKTWKRKRNHINTFFQKSGYENINVSQKAFPISNEPNMNEPEGTELQLINNSNKSSIFNQITTYHAARLMYEIATKQAVSPKSSQQMLDLLKRDLNPQVWKHNPQISDEFNPIENFLGESLPADKIYFASKAGQNSTARHEVAYITTKDRKTQYIIAIFGKDSAYSESSTIFPDISKLVYDKMTNMRTKN</sequence>
<reference evidence="4 5" key="1">
    <citation type="submission" date="2017-08" db="EMBL/GenBank/DDBJ databases">
        <title>Draft genome sequence of filamentous cyanobacterium Calothrix elsteri CCALA 953.</title>
        <authorList>
            <person name="Gagunashvili A.N."/>
            <person name="Elster J."/>
            <person name="Andresson O.S."/>
        </authorList>
    </citation>
    <scope>NUCLEOTIDE SEQUENCE [LARGE SCALE GENOMIC DNA]</scope>
    <source>
        <strain evidence="4 5">CCALA 953</strain>
    </source>
</reference>
<dbReference type="InterPro" id="IPR012338">
    <property type="entry name" value="Beta-lactam/transpept-like"/>
</dbReference>
<dbReference type="EMBL" id="NTFS01000523">
    <property type="protein sequence ID" value="PAX49807.1"/>
    <property type="molecule type" value="Genomic_DNA"/>
</dbReference>
<dbReference type="Pfam" id="PF13354">
    <property type="entry name" value="Beta-lactamase2"/>
    <property type="match status" value="1"/>
</dbReference>
<feature type="region of interest" description="Disordered" evidence="1">
    <location>
        <begin position="1"/>
        <end position="24"/>
    </location>
</feature>
<dbReference type="GO" id="GO:0030655">
    <property type="term" value="P:beta-lactam antibiotic catabolic process"/>
    <property type="evidence" value="ECO:0007669"/>
    <property type="project" value="InterPro"/>
</dbReference>